<name>A0A6V7PLC0_ANACO</name>
<dbReference type="PANTHER" id="PTHR37984:SF5">
    <property type="entry name" value="PROTEIN NYNRIN-LIKE"/>
    <property type="match status" value="1"/>
</dbReference>
<dbReference type="Gene3D" id="3.10.20.370">
    <property type="match status" value="1"/>
</dbReference>
<dbReference type="InterPro" id="IPR043502">
    <property type="entry name" value="DNA/RNA_pol_sf"/>
</dbReference>
<dbReference type="SUPFAM" id="SSF56672">
    <property type="entry name" value="DNA/RNA polymerases"/>
    <property type="match status" value="1"/>
</dbReference>
<dbReference type="GO" id="GO:0008233">
    <property type="term" value="F:peptidase activity"/>
    <property type="evidence" value="ECO:0007669"/>
    <property type="project" value="UniProtKB-KW"/>
</dbReference>
<feature type="region of interest" description="Disordered" evidence="13">
    <location>
        <begin position="83"/>
        <end position="104"/>
    </location>
</feature>
<dbReference type="FunFam" id="1.10.10.1410:FF:000001">
    <property type="entry name" value="60S acidic ribosomal protein P1"/>
    <property type="match status" value="1"/>
</dbReference>
<keyword evidence="10" id="KW-0689">Ribosomal protein</keyword>
<organism evidence="16">
    <name type="scientific">Ananas comosus var. bracteatus</name>
    <name type="common">red pineapple</name>
    <dbReference type="NCBI Taxonomy" id="296719"/>
    <lineage>
        <taxon>Eukaryota</taxon>
        <taxon>Viridiplantae</taxon>
        <taxon>Streptophyta</taxon>
        <taxon>Embryophyta</taxon>
        <taxon>Tracheophyta</taxon>
        <taxon>Spermatophyta</taxon>
        <taxon>Magnoliopsida</taxon>
        <taxon>Liliopsida</taxon>
        <taxon>Poales</taxon>
        <taxon>Bromeliaceae</taxon>
        <taxon>Bromelioideae</taxon>
        <taxon>Ananas</taxon>
    </lineage>
</organism>
<dbReference type="CDD" id="cd01647">
    <property type="entry name" value="RT_LTR"/>
    <property type="match status" value="1"/>
</dbReference>
<proteinExistence type="inferred from homology"/>
<dbReference type="InterPro" id="IPR001179">
    <property type="entry name" value="PPIase_FKBP_dom"/>
</dbReference>
<gene>
    <name evidence="16" type="ORF">CB5_LOCUS14644</name>
</gene>
<dbReference type="Gene3D" id="3.10.50.40">
    <property type="match status" value="1"/>
</dbReference>
<evidence type="ECO:0000256" key="13">
    <source>
        <dbReference type="SAM" id="MobiDB-lite"/>
    </source>
</evidence>
<dbReference type="Pfam" id="PF00078">
    <property type="entry name" value="RVT_1"/>
    <property type="match status" value="1"/>
</dbReference>
<dbReference type="EC" id="5.2.1.8" evidence="12"/>
<feature type="compositionally biased region" description="Low complexity" evidence="13">
    <location>
        <begin position="83"/>
        <end position="92"/>
    </location>
</feature>
<dbReference type="EMBL" id="LR862149">
    <property type="protein sequence ID" value="CAD1831433.1"/>
    <property type="molecule type" value="Genomic_DNA"/>
</dbReference>
<dbReference type="PANTHER" id="PTHR37984">
    <property type="entry name" value="PROTEIN CBG26694"/>
    <property type="match status" value="1"/>
</dbReference>
<dbReference type="Gene3D" id="1.10.10.1410">
    <property type="match status" value="1"/>
</dbReference>
<feature type="compositionally biased region" description="Low complexity" evidence="13">
    <location>
        <begin position="152"/>
        <end position="163"/>
    </location>
</feature>
<feature type="compositionally biased region" description="Pro residues" evidence="13">
    <location>
        <begin position="179"/>
        <end position="193"/>
    </location>
</feature>
<evidence type="ECO:0000256" key="1">
    <source>
        <dbReference type="ARBA" id="ARBA00005436"/>
    </source>
</evidence>
<feature type="region of interest" description="Disordered" evidence="13">
    <location>
        <begin position="132"/>
        <end position="211"/>
    </location>
</feature>
<dbReference type="CDD" id="cd05831">
    <property type="entry name" value="Ribosomal_P1"/>
    <property type="match status" value="1"/>
</dbReference>
<keyword evidence="11" id="KW-0687">Ribonucleoprotein</keyword>
<keyword evidence="9" id="KW-0695">RNA-directed DNA polymerase</keyword>
<feature type="region of interest" description="Disordered" evidence="13">
    <location>
        <begin position="241"/>
        <end position="280"/>
    </location>
</feature>
<dbReference type="InterPro" id="IPR046357">
    <property type="entry name" value="PPIase_dom_sf"/>
</dbReference>
<dbReference type="SUPFAM" id="SSF54534">
    <property type="entry name" value="FKBP-like"/>
    <property type="match status" value="1"/>
</dbReference>
<dbReference type="Gene3D" id="3.10.10.10">
    <property type="entry name" value="HIV Type 1 Reverse Transcriptase, subunit A, domain 1"/>
    <property type="match status" value="1"/>
</dbReference>
<dbReference type="Gene3D" id="3.30.70.270">
    <property type="match status" value="1"/>
</dbReference>
<evidence type="ECO:0000256" key="5">
    <source>
        <dbReference type="ARBA" id="ARBA00022695"/>
    </source>
</evidence>
<dbReference type="PROSITE" id="PS50059">
    <property type="entry name" value="FKBP_PPIASE"/>
    <property type="match status" value="1"/>
</dbReference>
<dbReference type="InterPro" id="IPR043128">
    <property type="entry name" value="Rev_trsase/Diguanyl_cyclase"/>
</dbReference>
<dbReference type="GO" id="GO:0005840">
    <property type="term" value="C:ribosome"/>
    <property type="evidence" value="ECO:0007669"/>
    <property type="project" value="UniProtKB-KW"/>
</dbReference>
<evidence type="ECO:0000256" key="4">
    <source>
        <dbReference type="ARBA" id="ARBA00022679"/>
    </source>
</evidence>
<dbReference type="Pfam" id="PF17917">
    <property type="entry name" value="RT_RNaseH"/>
    <property type="match status" value="1"/>
</dbReference>
<evidence type="ECO:0000256" key="10">
    <source>
        <dbReference type="ARBA" id="ARBA00022980"/>
    </source>
</evidence>
<comment type="subunit">
    <text evidence="2">P1 and P2 exist as dimers at the large ribosomal subunit.</text>
</comment>
<feature type="compositionally biased region" description="Basic residues" evidence="13">
    <location>
        <begin position="93"/>
        <end position="104"/>
    </location>
</feature>
<dbReference type="AlphaFoldDB" id="A0A6V7PLC0"/>
<dbReference type="GO" id="GO:0006508">
    <property type="term" value="P:proteolysis"/>
    <property type="evidence" value="ECO:0007669"/>
    <property type="project" value="UniProtKB-KW"/>
</dbReference>
<dbReference type="GO" id="GO:0004519">
    <property type="term" value="F:endonuclease activity"/>
    <property type="evidence" value="ECO:0007669"/>
    <property type="project" value="UniProtKB-KW"/>
</dbReference>
<evidence type="ECO:0000256" key="7">
    <source>
        <dbReference type="ARBA" id="ARBA00022759"/>
    </source>
</evidence>
<feature type="compositionally biased region" description="Pro residues" evidence="13">
    <location>
        <begin position="138"/>
        <end position="151"/>
    </location>
</feature>
<keyword evidence="5" id="KW-0548">Nucleotidyltransferase</keyword>
<protein>
    <recommendedName>
        <fullName evidence="12">peptidylprolyl isomerase</fullName>
        <ecNumber evidence="12">5.2.1.8</ecNumber>
    </recommendedName>
</protein>
<feature type="domain" description="PPIase FKBP-type" evidence="14">
    <location>
        <begin position="914"/>
        <end position="1010"/>
    </location>
</feature>
<evidence type="ECO:0000256" key="9">
    <source>
        <dbReference type="ARBA" id="ARBA00022918"/>
    </source>
</evidence>
<feature type="compositionally biased region" description="Low complexity" evidence="13">
    <location>
        <begin position="194"/>
        <end position="211"/>
    </location>
</feature>
<comment type="catalytic activity">
    <reaction evidence="12">
        <text>[protein]-peptidylproline (omega=180) = [protein]-peptidylproline (omega=0)</text>
        <dbReference type="Rhea" id="RHEA:16237"/>
        <dbReference type="Rhea" id="RHEA-COMP:10747"/>
        <dbReference type="Rhea" id="RHEA-COMP:10748"/>
        <dbReference type="ChEBI" id="CHEBI:83833"/>
        <dbReference type="ChEBI" id="CHEBI:83834"/>
        <dbReference type="EC" id="5.2.1.8"/>
    </reaction>
</comment>
<reference evidence="16" key="1">
    <citation type="submission" date="2020-07" db="EMBL/GenBank/DDBJ databases">
        <authorList>
            <person name="Lin J."/>
        </authorList>
    </citation>
    <scope>NUCLEOTIDE SEQUENCE</scope>
</reference>
<keyword evidence="7" id="KW-0255">Endonuclease</keyword>
<dbReference type="FunFam" id="3.10.10.10:FF:000007">
    <property type="entry name" value="Retrovirus-related Pol polyprotein from transposon 17.6-like Protein"/>
    <property type="match status" value="1"/>
</dbReference>
<evidence type="ECO:0000256" key="8">
    <source>
        <dbReference type="ARBA" id="ARBA00022801"/>
    </source>
</evidence>
<dbReference type="Pfam" id="PF00254">
    <property type="entry name" value="FKBP_C"/>
    <property type="match status" value="1"/>
</dbReference>
<feature type="compositionally biased region" description="Pro residues" evidence="13">
    <location>
        <begin position="250"/>
        <end position="272"/>
    </location>
</feature>
<dbReference type="Pfam" id="PF00428">
    <property type="entry name" value="Ribosomal_60s"/>
    <property type="match status" value="1"/>
</dbReference>
<dbReference type="PROSITE" id="PS50878">
    <property type="entry name" value="RT_POL"/>
    <property type="match status" value="1"/>
</dbReference>
<evidence type="ECO:0000313" key="16">
    <source>
        <dbReference type="EMBL" id="CAD1831433.1"/>
    </source>
</evidence>
<evidence type="ECO:0000256" key="12">
    <source>
        <dbReference type="PROSITE-ProRule" id="PRU00277"/>
    </source>
</evidence>
<dbReference type="CDD" id="cd09274">
    <property type="entry name" value="RNase_HI_RT_Ty3"/>
    <property type="match status" value="1"/>
</dbReference>
<keyword evidence="12" id="KW-0697">Rotamase</keyword>
<evidence type="ECO:0000256" key="11">
    <source>
        <dbReference type="ARBA" id="ARBA00023274"/>
    </source>
</evidence>
<dbReference type="FunFam" id="3.10.20.370:FF:000001">
    <property type="entry name" value="Retrovirus-related Pol polyprotein from transposon 17.6-like protein"/>
    <property type="match status" value="1"/>
</dbReference>
<evidence type="ECO:0000256" key="6">
    <source>
        <dbReference type="ARBA" id="ARBA00022722"/>
    </source>
</evidence>
<dbReference type="InterPro" id="IPR041373">
    <property type="entry name" value="RT_RNaseH"/>
</dbReference>
<comment type="similarity">
    <text evidence="1">Belongs to the eukaryotic ribosomal protein P1/P2 family.</text>
</comment>
<accession>A0A6V7PLC0</accession>
<evidence type="ECO:0000256" key="3">
    <source>
        <dbReference type="ARBA" id="ARBA00022670"/>
    </source>
</evidence>
<keyword evidence="4" id="KW-0808">Transferase</keyword>
<keyword evidence="12" id="KW-0413">Isomerase</keyword>
<evidence type="ECO:0000259" key="14">
    <source>
        <dbReference type="PROSITE" id="PS50059"/>
    </source>
</evidence>
<keyword evidence="6" id="KW-0540">Nuclease</keyword>
<dbReference type="InterPro" id="IPR050951">
    <property type="entry name" value="Retrovirus_Pol_polyprotein"/>
</dbReference>
<keyword evidence="3" id="KW-0645">Protease</keyword>
<evidence type="ECO:0000256" key="2">
    <source>
        <dbReference type="ARBA" id="ARBA00011266"/>
    </source>
</evidence>
<evidence type="ECO:0000259" key="15">
    <source>
        <dbReference type="PROSITE" id="PS50878"/>
    </source>
</evidence>
<dbReference type="GO" id="GO:1990904">
    <property type="term" value="C:ribonucleoprotein complex"/>
    <property type="evidence" value="ECO:0007669"/>
    <property type="project" value="UniProtKB-KW"/>
</dbReference>
<dbReference type="GO" id="GO:0003755">
    <property type="term" value="F:peptidyl-prolyl cis-trans isomerase activity"/>
    <property type="evidence" value="ECO:0007669"/>
    <property type="project" value="UniProtKB-KW"/>
</dbReference>
<dbReference type="GO" id="GO:0003964">
    <property type="term" value="F:RNA-directed DNA polymerase activity"/>
    <property type="evidence" value="ECO:0007669"/>
    <property type="project" value="UniProtKB-KW"/>
</dbReference>
<keyword evidence="8" id="KW-0378">Hydrolase</keyword>
<dbReference type="InterPro" id="IPR000477">
    <property type="entry name" value="RT_dom"/>
</dbReference>
<dbReference type="InterPro" id="IPR038716">
    <property type="entry name" value="P1/P2_N_sf"/>
</dbReference>
<sequence>MAAIGELACTYAALILHEDGIPITAEKIATIVKASNLKIDSYWPALFAKLLQKRNIDDLILSVGSGGGGAAVSVSAAPAGGAGAAAAPAAALRPRRRRRSPRKRATTIWASACLIRERGEEERIWRALRRSWPLPRSSSPPCPPPPPPAPTSTPSTAFPSSPVATPPPSAASPSSSLPRSPPPPPPAPPPLRPPASSRSGDADAAGDAGLVPGAVRGGAGGAEFLSLFDLRRLPVFRQARNHPFSDHRPPPPPHPTSAPSTSPPSTPPPPSSSTPDALLPSSANSNAIVLGLVASLPYGFDLATSETRPPVGVNITRMLVEARGFNVAPSMLKRQRRQRRGAVAREFTIDGQQYSIKGSRAPASQIVSSHMIEKLLTKRPTTVFSDFLPFTTKALHDHRIPLISGSQPPNIRPYCYPHYQKGEIERQSREMLANGIIRPSNSPYSSPVLLVRKRDGSWRMCIDYRALNNITIKDKFPIPTIDELLDELHGAAYFSKLDLRSGYHQVRMHGDDISKTAFRTHEGHYEFLVMPFGLTNAPSTFQSLMNDVFRPFLRRFVLVFFDDILIYSSSWEDHLSHLEVIFRTLRDNQFFIKRSKCSFGQQQVEYLGHIISREGVATDPQKIACITEWPTPKGIKALRGFLALPDTTENSSHGLGPSLGTTKFSTTFILECDASGIGIGGVLMQEGRPIAFTSKALSEKHRALPTYEKEMMAILHAVNKWRQYLLGRHFIIYTDHRSLKYLMEQRVSSEMQQKWTAKLLGYDYEIRYKKGVDNSVADALSRQDEAELIAISYPTPTWVEQIKVDTAADESLQAIIRQVQSSAFALNRHVNKWNLKKLKIYCSGFSPEAFLKLSRRRLLSEFGALGAAISYTNPARSAPLQEAKDPDVIRYQKLSNGVKLQDILEGEGPAAREGDFVEVNYVCRRSNGYFVHSTVDQFTGESRPVVLPLDEKEIIRGLKDVLIGMKVGGKRRALIPPEVGYINENLKPIPDEFGPRRSLLSHAKETLVFEKTKTKWTKKKKKKDWVLMLETRELMVRGRGAAAVGELSGG</sequence>
<feature type="domain" description="Reverse transcriptase" evidence="15">
    <location>
        <begin position="432"/>
        <end position="611"/>
    </location>
</feature>